<evidence type="ECO:0000256" key="4">
    <source>
        <dbReference type="ARBA" id="ARBA00022723"/>
    </source>
</evidence>
<dbReference type="Pfam" id="PF05649">
    <property type="entry name" value="Peptidase_M13_N"/>
    <property type="match status" value="1"/>
</dbReference>
<dbReference type="InParanoid" id="Q7UM68"/>
<gene>
    <name evidence="10" type="ordered locus">RB9029</name>
</gene>
<evidence type="ECO:0000313" key="11">
    <source>
        <dbReference type="Proteomes" id="UP000001025"/>
    </source>
</evidence>
<dbReference type="InterPro" id="IPR008753">
    <property type="entry name" value="Peptidase_M13_N"/>
</dbReference>
<dbReference type="PANTHER" id="PTHR11733">
    <property type="entry name" value="ZINC METALLOPROTEASE FAMILY M13 NEPRILYSIN-RELATED"/>
    <property type="match status" value="1"/>
</dbReference>
<dbReference type="GO" id="GO:0016485">
    <property type="term" value="P:protein processing"/>
    <property type="evidence" value="ECO:0000318"/>
    <property type="project" value="GO_Central"/>
</dbReference>
<evidence type="ECO:0000256" key="5">
    <source>
        <dbReference type="ARBA" id="ARBA00022801"/>
    </source>
</evidence>
<dbReference type="InterPro" id="IPR042089">
    <property type="entry name" value="Peptidase_M13_dom_2"/>
</dbReference>
<dbReference type="Gene3D" id="3.40.390.10">
    <property type="entry name" value="Collagenase (Catalytic Domain)"/>
    <property type="match status" value="1"/>
</dbReference>
<dbReference type="EnsemblBacteria" id="CAD76049">
    <property type="protein sequence ID" value="CAD76049"/>
    <property type="gene ID" value="RB9029"/>
</dbReference>
<dbReference type="EMBL" id="BX294148">
    <property type="protein sequence ID" value="CAD76049.1"/>
    <property type="molecule type" value="Genomic_DNA"/>
</dbReference>
<dbReference type="Gene3D" id="1.10.1380.10">
    <property type="entry name" value="Neutral endopeptidase , domain2"/>
    <property type="match status" value="1"/>
</dbReference>
<dbReference type="PATRIC" id="fig|243090.15.peg.4325"/>
<dbReference type="SUPFAM" id="SSF55486">
    <property type="entry name" value="Metalloproteases ('zincins'), catalytic domain"/>
    <property type="match status" value="1"/>
</dbReference>
<feature type="domain" description="Peptidase M13 N-terminal" evidence="9">
    <location>
        <begin position="126"/>
        <end position="503"/>
    </location>
</feature>
<keyword evidence="5 10" id="KW-0378">Hydrolase</keyword>
<dbReference type="GO" id="GO:0005886">
    <property type="term" value="C:plasma membrane"/>
    <property type="evidence" value="ECO:0000318"/>
    <property type="project" value="GO_Central"/>
</dbReference>
<keyword evidence="7" id="KW-0482">Metalloprotease</keyword>
<dbReference type="CDD" id="cd08662">
    <property type="entry name" value="M13"/>
    <property type="match status" value="1"/>
</dbReference>
<dbReference type="PROSITE" id="PS51885">
    <property type="entry name" value="NEPRILYSIN"/>
    <property type="match status" value="1"/>
</dbReference>
<name>Q7UM68_RHOBA</name>
<evidence type="ECO:0000256" key="7">
    <source>
        <dbReference type="ARBA" id="ARBA00023049"/>
    </source>
</evidence>
<dbReference type="HOGENOM" id="CLU_006187_7_2_0"/>
<dbReference type="KEGG" id="rba:RB9029"/>
<dbReference type="InterPro" id="IPR024079">
    <property type="entry name" value="MetalloPept_cat_dom_sf"/>
</dbReference>
<dbReference type="PANTHER" id="PTHR11733:SF167">
    <property type="entry name" value="FI17812P1-RELATED"/>
    <property type="match status" value="1"/>
</dbReference>
<evidence type="ECO:0000256" key="3">
    <source>
        <dbReference type="ARBA" id="ARBA00022670"/>
    </source>
</evidence>
<proteinExistence type="inferred from homology"/>
<evidence type="ECO:0000259" key="9">
    <source>
        <dbReference type="Pfam" id="PF05649"/>
    </source>
</evidence>
<protein>
    <submittedName>
        <fullName evidence="10">Probable zinc metalloproteinase</fullName>
        <ecNumber evidence="10">3.4.24.71</ecNumber>
    </submittedName>
</protein>
<evidence type="ECO:0000256" key="6">
    <source>
        <dbReference type="ARBA" id="ARBA00022833"/>
    </source>
</evidence>
<evidence type="ECO:0000313" key="10">
    <source>
        <dbReference type="EMBL" id="CAD76049.1"/>
    </source>
</evidence>
<keyword evidence="11" id="KW-1185">Reference proteome</keyword>
<dbReference type="GO" id="GO:0004222">
    <property type="term" value="F:metalloendopeptidase activity"/>
    <property type="evidence" value="ECO:0000318"/>
    <property type="project" value="GO_Central"/>
</dbReference>
<dbReference type="GO" id="GO:0046872">
    <property type="term" value="F:metal ion binding"/>
    <property type="evidence" value="ECO:0007669"/>
    <property type="project" value="UniProtKB-KW"/>
</dbReference>
<comment type="cofactor">
    <cofactor evidence="1">
        <name>Zn(2+)</name>
        <dbReference type="ChEBI" id="CHEBI:29105"/>
    </cofactor>
</comment>
<dbReference type="OrthoDB" id="9775677at2"/>
<comment type="similarity">
    <text evidence="2">Belongs to the peptidase M13 family.</text>
</comment>
<sequence>MGRCPRRPTSRTGTLLESYWSFLRRLRTISLIPFNRLVSTKGLLVTIRLLQPTSRRVSRWNRLQGCFGNALAGLPSLRIPAAGLILIGTTLTPSFVSAEAPSKASKPEATKVSGIDQSLFSTTVEPGQNFYLHANEEWLENTPIPSDKSNYGIFTVLDDATRTQVRTLIEQSAEEKAEKGTPAQKVGDLYRSVLDLEKRNSMGLKPIQPVLDVVEGLNSKDELGATIGQLSRVGVDTPFGAYVSVDAKASDTYTVYLSQSGLTLPDRDYYLEDDPQYVSAREALQVYIKDMLNALSVESAKELAEQVVAIETELAKNQWTKTENRDPEKTYNKLTLGEVDATIEDFNVPAMTKAIGLADQDAFVVRQPSYMESLSDIFANHDLAAWKAYFQFHSIDAYASVLTEDLERRHFEFHDKTISGIDEQQPMWKRAVDLTGSVLGEVVGQLYVEKHFAPEAKRRMNELVENLKRAFAERIESREWMSEGTKKQALTKLGKFHTKIGYPDEWKDYTKLEITDESPATNLIAASIFETERQLAKLGGPIDRNEWHMTPQTINAYYNPTMNEIVFPAAILQPPFFNLAADDAVNYGGIGAVIGHELSHGFDDKGSKYDGDGNLVNWWTPKDREEFEKRASGLVDQYNEFKPFEDMNVNGELTLGENIGDLGGLSVAYEAYRLSLEGESAKVIDNLTGDQRFFLGWAQIWRRLYREPELRKRLITDPHSPSEYRVNGIVRNMDAWYTAFRIDETDPLYIAPDERIRIW</sequence>
<dbReference type="eggNOG" id="COG3590">
    <property type="taxonomic scope" value="Bacteria"/>
</dbReference>
<dbReference type="Pfam" id="PF01431">
    <property type="entry name" value="Peptidase_M13"/>
    <property type="match status" value="1"/>
</dbReference>
<dbReference type="InterPro" id="IPR018497">
    <property type="entry name" value="Peptidase_M13_C"/>
</dbReference>
<dbReference type="STRING" id="243090.RB9029"/>
<evidence type="ECO:0000256" key="1">
    <source>
        <dbReference type="ARBA" id="ARBA00001947"/>
    </source>
</evidence>
<dbReference type="AlphaFoldDB" id="Q7UM68"/>
<dbReference type="PRINTS" id="PR00786">
    <property type="entry name" value="NEPRILYSIN"/>
</dbReference>
<keyword evidence="4" id="KW-0479">Metal-binding</keyword>
<dbReference type="InterPro" id="IPR000718">
    <property type="entry name" value="Peptidase_M13"/>
</dbReference>
<organism evidence="10 11">
    <name type="scientific">Rhodopirellula baltica (strain DSM 10527 / NCIMB 13988 / SH1)</name>
    <dbReference type="NCBI Taxonomy" id="243090"/>
    <lineage>
        <taxon>Bacteria</taxon>
        <taxon>Pseudomonadati</taxon>
        <taxon>Planctomycetota</taxon>
        <taxon>Planctomycetia</taxon>
        <taxon>Pirellulales</taxon>
        <taxon>Pirellulaceae</taxon>
        <taxon>Rhodopirellula</taxon>
    </lineage>
</organism>
<accession>Q7UM68</accession>
<reference evidence="10 11" key="1">
    <citation type="journal article" date="2003" name="Proc. Natl. Acad. Sci. U.S.A.">
        <title>Complete genome sequence of the marine planctomycete Pirellula sp. strain 1.</title>
        <authorList>
            <person name="Gloeckner F.O."/>
            <person name="Kube M."/>
            <person name="Bauer M."/>
            <person name="Teeling H."/>
            <person name="Lombardot T."/>
            <person name="Ludwig W."/>
            <person name="Gade D."/>
            <person name="Beck A."/>
            <person name="Borzym K."/>
            <person name="Heitmann K."/>
            <person name="Rabus R."/>
            <person name="Schlesner H."/>
            <person name="Amann R."/>
            <person name="Reinhardt R."/>
        </authorList>
    </citation>
    <scope>NUCLEOTIDE SEQUENCE [LARGE SCALE GENOMIC DNA]</scope>
    <source>
        <strain evidence="11">DSM 10527 / NCIMB 13988 / SH1</strain>
    </source>
</reference>
<keyword evidence="6" id="KW-0862">Zinc</keyword>
<evidence type="ECO:0000256" key="2">
    <source>
        <dbReference type="ARBA" id="ARBA00007357"/>
    </source>
</evidence>
<keyword evidence="3" id="KW-0645">Protease</keyword>
<dbReference type="EC" id="3.4.24.71" evidence="10"/>
<evidence type="ECO:0000259" key="8">
    <source>
        <dbReference type="Pfam" id="PF01431"/>
    </source>
</evidence>
<dbReference type="Proteomes" id="UP000001025">
    <property type="component" value="Chromosome"/>
</dbReference>
<feature type="domain" description="Peptidase M13 C-terminal" evidence="8">
    <location>
        <begin position="555"/>
        <end position="755"/>
    </location>
</feature>